<feature type="domain" description="Ig-like" evidence="6">
    <location>
        <begin position="155"/>
        <end position="215"/>
    </location>
</feature>
<organism evidence="7 8">
    <name type="scientific">Mola mola</name>
    <name type="common">Ocean sunfish</name>
    <name type="synonym">Tetraodon mola</name>
    <dbReference type="NCBI Taxonomy" id="94237"/>
    <lineage>
        <taxon>Eukaryota</taxon>
        <taxon>Metazoa</taxon>
        <taxon>Chordata</taxon>
        <taxon>Craniata</taxon>
        <taxon>Vertebrata</taxon>
        <taxon>Euteleostomi</taxon>
        <taxon>Actinopterygii</taxon>
        <taxon>Neopterygii</taxon>
        <taxon>Teleostei</taxon>
        <taxon>Neoteleostei</taxon>
        <taxon>Acanthomorphata</taxon>
        <taxon>Eupercaria</taxon>
        <taxon>Tetraodontiformes</taxon>
        <taxon>Molidae</taxon>
        <taxon>Mola</taxon>
    </lineage>
</organism>
<keyword evidence="8" id="KW-1185">Reference proteome</keyword>
<proteinExistence type="predicted"/>
<reference evidence="7" key="2">
    <citation type="submission" date="2025-09" db="UniProtKB">
        <authorList>
            <consortium name="Ensembl"/>
        </authorList>
    </citation>
    <scope>IDENTIFICATION</scope>
</reference>
<protein>
    <recommendedName>
        <fullName evidence="6">Ig-like domain-containing protein</fullName>
    </recommendedName>
</protein>
<keyword evidence="3" id="KW-0472">Membrane</keyword>
<evidence type="ECO:0000313" key="7">
    <source>
        <dbReference type="Ensembl" id="ENSMMOP00000008166.1"/>
    </source>
</evidence>
<evidence type="ECO:0000256" key="3">
    <source>
        <dbReference type="ARBA" id="ARBA00023136"/>
    </source>
</evidence>
<dbReference type="SUPFAM" id="SSF48726">
    <property type="entry name" value="Immunoglobulin"/>
    <property type="match status" value="1"/>
</dbReference>
<dbReference type="InterPro" id="IPR036179">
    <property type="entry name" value="Ig-like_dom_sf"/>
</dbReference>
<dbReference type="InterPro" id="IPR007110">
    <property type="entry name" value="Ig-like_dom"/>
</dbReference>
<evidence type="ECO:0000256" key="5">
    <source>
        <dbReference type="SAM" id="MobiDB-lite"/>
    </source>
</evidence>
<feature type="compositionally biased region" description="Polar residues" evidence="5">
    <location>
        <begin position="282"/>
        <end position="298"/>
    </location>
</feature>
<sequence>MKRSKSVFSKKFGHFRLSELVTVTQKRQRPLSSFPLCCRAVFAHYSLDVCDLYAETKKNIHLPLHHNLKSSEQLRWVYNKTVIFDRRGNELLRGRQEDVSKNGSLFVRNVDKTKEGKYTPSVFDNGIAKGELKSLHLCVQDPVSMPQMKILCLKDNVQFTCTTDQMPKGVTIEWLQNDKVMKGVKGQFLPTKALKDVEKDTFSCRVSNKVSTMASRPVKQNCTVPGECFSALLKQIEELRLGWTKTNQQQHHQRHGHHPDHHHRHQQQPAGHTGPRQHRSKQQCTQKAQDPENANSHPQPNPRRAAQGTRPVNDGEQPPPLPQPRKKAARATRA</sequence>
<evidence type="ECO:0000259" key="6">
    <source>
        <dbReference type="PROSITE" id="PS50835"/>
    </source>
</evidence>
<dbReference type="PANTHER" id="PTHR12080:SF134">
    <property type="entry name" value="CD48 ANTIGEN"/>
    <property type="match status" value="1"/>
</dbReference>
<name>A0A3Q3VY42_MOLML</name>
<accession>A0A3Q3VY42</accession>
<evidence type="ECO:0000256" key="2">
    <source>
        <dbReference type="ARBA" id="ARBA00022729"/>
    </source>
</evidence>
<dbReference type="InterPro" id="IPR015631">
    <property type="entry name" value="CD2/SLAM_rcpt"/>
</dbReference>
<dbReference type="AlphaFoldDB" id="A0A3Q3VY42"/>
<dbReference type="OMA" id="DIPNFQM"/>
<dbReference type="STRING" id="94237.ENSMMOP00000008166"/>
<dbReference type="Proteomes" id="UP000261620">
    <property type="component" value="Unplaced"/>
</dbReference>
<keyword evidence="4" id="KW-0325">Glycoprotein</keyword>
<dbReference type="PANTHER" id="PTHR12080">
    <property type="entry name" value="SIGNALING LYMPHOCYTIC ACTIVATION MOLECULE"/>
    <property type="match status" value="1"/>
</dbReference>
<evidence type="ECO:0000256" key="4">
    <source>
        <dbReference type="ARBA" id="ARBA00023180"/>
    </source>
</evidence>
<feature type="region of interest" description="Disordered" evidence="5">
    <location>
        <begin position="245"/>
        <end position="334"/>
    </location>
</feature>
<keyword evidence="2" id="KW-0732">Signal</keyword>
<evidence type="ECO:0000313" key="8">
    <source>
        <dbReference type="Proteomes" id="UP000261620"/>
    </source>
</evidence>
<dbReference type="Gene3D" id="2.60.40.10">
    <property type="entry name" value="Immunoglobulins"/>
    <property type="match status" value="2"/>
</dbReference>
<evidence type="ECO:0000256" key="1">
    <source>
        <dbReference type="ARBA" id="ARBA00004370"/>
    </source>
</evidence>
<reference evidence="7" key="1">
    <citation type="submission" date="2025-08" db="UniProtKB">
        <authorList>
            <consortium name="Ensembl"/>
        </authorList>
    </citation>
    <scope>IDENTIFICATION</scope>
</reference>
<comment type="subcellular location">
    <subcellularLocation>
        <location evidence="1">Membrane</location>
    </subcellularLocation>
</comment>
<dbReference type="GO" id="GO:0016020">
    <property type="term" value="C:membrane"/>
    <property type="evidence" value="ECO:0007669"/>
    <property type="project" value="UniProtKB-SubCell"/>
</dbReference>
<dbReference type="InterPro" id="IPR013783">
    <property type="entry name" value="Ig-like_fold"/>
</dbReference>
<feature type="compositionally biased region" description="Basic residues" evidence="5">
    <location>
        <begin position="324"/>
        <end position="334"/>
    </location>
</feature>
<feature type="compositionally biased region" description="Basic residues" evidence="5">
    <location>
        <begin position="251"/>
        <end position="266"/>
    </location>
</feature>
<dbReference type="PROSITE" id="PS50835">
    <property type="entry name" value="IG_LIKE"/>
    <property type="match status" value="1"/>
</dbReference>
<dbReference type="Ensembl" id="ENSMMOT00000008316.1">
    <property type="protein sequence ID" value="ENSMMOP00000008166.1"/>
    <property type="gene ID" value="ENSMMOG00000006339.1"/>
</dbReference>